<reference evidence="3" key="1">
    <citation type="submission" date="2021-04" db="EMBL/GenBank/DDBJ databases">
        <title>Genome based classification of Actinospica acidithermotolerans sp. nov., an actinobacterium isolated from an Indonesian hot spring.</title>
        <authorList>
            <person name="Kusuma A.B."/>
            <person name="Putra K.E."/>
            <person name="Nafisah S."/>
            <person name="Loh J."/>
            <person name="Nouioui I."/>
            <person name="Goodfellow M."/>
        </authorList>
    </citation>
    <scope>NUCLEOTIDE SEQUENCE</scope>
    <source>
        <strain evidence="3">CSCA 57</strain>
    </source>
</reference>
<proteinExistence type="predicted"/>
<evidence type="ECO:0000259" key="2">
    <source>
        <dbReference type="Pfam" id="PF12708"/>
    </source>
</evidence>
<feature type="chain" id="PRO_5036860707" description="Rhamnogalacturonase A/B/Epimerase-like pectate lyase domain-containing protein" evidence="1">
    <location>
        <begin position="38"/>
        <end position="470"/>
    </location>
</feature>
<keyword evidence="1" id="KW-0732">Signal</keyword>
<dbReference type="EMBL" id="JAGSOG010000119">
    <property type="protein sequence ID" value="MBR7835982.1"/>
    <property type="molecule type" value="Genomic_DNA"/>
</dbReference>
<keyword evidence="4" id="KW-1185">Reference proteome</keyword>
<feature type="signal peptide" evidence="1">
    <location>
        <begin position="1"/>
        <end position="37"/>
    </location>
</feature>
<sequence>MAIDTDKHSATRRRALFAGAAGIAGAAAAVSAAPAQAATAVAPDTATLDWYNVKLLGAVGDGQADDTSAIQAVLNSAAATGGTVYFPEGTYRITPAARTGTSLPGASAVGLTVPSNVNLRGSNQYASTLLKHSAGTLLAVSGTGPSPDTGNSTHTQYCTISDLGLSGGNNTGLLLEMYYCDVITVRDVLMQSNNDICVDTAECWDSRFYNVVIGGCTGTAGSTTQPAMWIRCSAAASGTWGYSGDTSNQIHLLGCRFEAFGTGALAIGHGTGSSSGVNSIYLTDCKFESSSIQSTTPFLSVDSSSRAVHATDIYCYANDFANTAPAGTNPPSMITWQAQASSLSNVLIANGSTTASIASGVTVYAAANDTAVLRNVVGNYALAPTGAHIWQASSPGAFSFDNCYANSLAVAFNGTAPTVFAPGRAVPQINGTVSDASFATTPANGTMAVNTTAKTLCIRVNGTWLSTPLS</sequence>
<comment type="caution">
    <text evidence="3">The sequence shown here is derived from an EMBL/GenBank/DDBJ whole genome shotgun (WGS) entry which is preliminary data.</text>
</comment>
<feature type="domain" description="Rhamnogalacturonase A/B/Epimerase-like pectate lyase" evidence="2">
    <location>
        <begin position="50"/>
        <end position="117"/>
    </location>
</feature>
<evidence type="ECO:0000313" key="3">
    <source>
        <dbReference type="EMBL" id="MBR7835982.1"/>
    </source>
</evidence>
<dbReference type="Gene3D" id="2.160.20.10">
    <property type="entry name" value="Single-stranded right-handed beta-helix, Pectin lyase-like"/>
    <property type="match status" value="1"/>
</dbReference>
<organism evidence="3 4">
    <name type="scientific">Actinospica durhamensis</name>
    <dbReference type="NCBI Taxonomy" id="1508375"/>
    <lineage>
        <taxon>Bacteria</taxon>
        <taxon>Bacillati</taxon>
        <taxon>Actinomycetota</taxon>
        <taxon>Actinomycetes</taxon>
        <taxon>Catenulisporales</taxon>
        <taxon>Actinospicaceae</taxon>
        <taxon>Actinospica</taxon>
    </lineage>
</organism>
<dbReference type="InterPro" id="IPR012334">
    <property type="entry name" value="Pectin_lyas_fold"/>
</dbReference>
<dbReference type="PROSITE" id="PS51318">
    <property type="entry name" value="TAT"/>
    <property type="match status" value="1"/>
</dbReference>
<dbReference type="AlphaFoldDB" id="A0A941EQA7"/>
<dbReference type="Proteomes" id="UP000675781">
    <property type="component" value="Unassembled WGS sequence"/>
</dbReference>
<gene>
    <name evidence="3" type="ORF">KDL01_22090</name>
</gene>
<accession>A0A941EQA7</accession>
<protein>
    <recommendedName>
        <fullName evidence="2">Rhamnogalacturonase A/B/Epimerase-like pectate lyase domain-containing protein</fullName>
    </recommendedName>
</protein>
<dbReference type="InterPro" id="IPR024535">
    <property type="entry name" value="RHGA/B-epi-like_pectate_lyase"/>
</dbReference>
<name>A0A941EQA7_9ACTN</name>
<evidence type="ECO:0000313" key="4">
    <source>
        <dbReference type="Proteomes" id="UP000675781"/>
    </source>
</evidence>
<dbReference type="InterPro" id="IPR006311">
    <property type="entry name" value="TAT_signal"/>
</dbReference>
<dbReference type="RefSeq" id="WP_212530471.1">
    <property type="nucleotide sequence ID" value="NZ_JAGSOG010000119.1"/>
</dbReference>
<dbReference type="InterPro" id="IPR011050">
    <property type="entry name" value="Pectin_lyase_fold/virulence"/>
</dbReference>
<evidence type="ECO:0000256" key="1">
    <source>
        <dbReference type="SAM" id="SignalP"/>
    </source>
</evidence>
<dbReference type="Pfam" id="PF12708">
    <property type="entry name" value="Pect-lyase_RHGA_epim"/>
    <property type="match status" value="1"/>
</dbReference>
<dbReference type="SUPFAM" id="SSF51126">
    <property type="entry name" value="Pectin lyase-like"/>
    <property type="match status" value="1"/>
</dbReference>